<keyword evidence="5" id="KW-1185">Reference proteome</keyword>
<dbReference type="SUPFAM" id="SSF57184">
    <property type="entry name" value="Growth factor receptor domain"/>
    <property type="match status" value="1"/>
</dbReference>
<feature type="non-terminal residue" evidence="4">
    <location>
        <position position="1"/>
    </location>
</feature>
<protein>
    <recommendedName>
        <fullName evidence="3">R-spondin Fu-CRD domain-containing protein</fullName>
    </recommendedName>
</protein>
<evidence type="ECO:0000313" key="5">
    <source>
        <dbReference type="Proteomes" id="UP001529510"/>
    </source>
</evidence>
<feature type="domain" description="R-spondin Fu-CRD" evidence="3">
    <location>
        <begin position="4"/>
        <end position="51"/>
    </location>
</feature>
<dbReference type="Pfam" id="PF15913">
    <property type="entry name" value="Furin-like_2"/>
    <property type="match status" value="1"/>
</dbReference>
<dbReference type="InterPro" id="IPR009030">
    <property type="entry name" value="Growth_fac_rcpt_cys_sf"/>
</dbReference>
<dbReference type="Proteomes" id="UP001529510">
    <property type="component" value="Unassembled WGS sequence"/>
</dbReference>
<keyword evidence="2" id="KW-0325">Glycoprotein</keyword>
<gene>
    <name evidence="4" type="ORF">M9458_049201</name>
</gene>
<sequence length="54" mass="6057">YMLEQDAVCVDRCPLGFYGNSSSLLCERCSANCEACESRDECVSCKADTYQLYL</sequence>
<dbReference type="EMBL" id="JAMKFB020000025">
    <property type="protein sequence ID" value="KAL0154938.1"/>
    <property type="molecule type" value="Genomic_DNA"/>
</dbReference>
<evidence type="ECO:0000313" key="4">
    <source>
        <dbReference type="EMBL" id="KAL0154938.1"/>
    </source>
</evidence>
<dbReference type="Gene3D" id="2.10.220.10">
    <property type="entry name" value="Hormone Receptor, Insulin-like Growth Factor Receptor 1, Chain A, domain 2"/>
    <property type="match status" value="1"/>
</dbReference>
<keyword evidence="1" id="KW-0732">Signal</keyword>
<reference evidence="4 5" key="1">
    <citation type="submission" date="2024-05" db="EMBL/GenBank/DDBJ databases">
        <title>Genome sequencing and assembly of Indian major carp, Cirrhinus mrigala (Hamilton, 1822).</title>
        <authorList>
            <person name="Mohindra V."/>
            <person name="Chowdhury L.M."/>
            <person name="Lal K."/>
            <person name="Jena J.K."/>
        </authorList>
    </citation>
    <scope>NUCLEOTIDE SEQUENCE [LARGE SCALE GENOMIC DNA]</scope>
    <source>
        <strain evidence="4">CM1030</strain>
        <tissue evidence="4">Blood</tissue>
    </source>
</reference>
<comment type="caution">
    <text evidence="4">The sequence shown here is derived from an EMBL/GenBank/DDBJ whole genome shotgun (WGS) entry which is preliminary data.</text>
</comment>
<dbReference type="InterPro" id="IPR043601">
    <property type="entry name" value="Rspo_Fu-CRD_dom"/>
</dbReference>
<proteinExistence type="predicted"/>
<dbReference type="AlphaFoldDB" id="A0ABD0N3M8"/>
<evidence type="ECO:0000259" key="3">
    <source>
        <dbReference type="Pfam" id="PF15913"/>
    </source>
</evidence>
<feature type="non-terminal residue" evidence="4">
    <location>
        <position position="54"/>
    </location>
</feature>
<organism evidence="4 5">
    <name type="scientific">Cirrhinus mrigala</name>
    <name type="common">Mrigala</name>
    <dbReference type="NCBI Taxonomy" id="683832"/>
    <lineage>
        <taxon>Eukaryota</taxon>
        <taxon>Metazoa</taxon>
        <taxon>Chordata</taxon>
        <taxon>Craniata</taxon>
        <taxon>Vertebrata</taxon>
        <taxon>Euteleostomi</taxon>
        <taxon>Actinopterygii</taxon>
        <taxon>Neopterygii</taxon>
        <taxon>Teleostei</taxon>
        <taxon>Ostariophysi</taxon>
        <taxon>Cypriniformes</taxon>
        <taxon>Cyprinidae</taxon>
        <taxon>Labeoninae</taxon>
        <taxon>Labeonini</taxon>
        <taxon>Cirrhinus</taxon>
    </lineage>
</organism>
<evidence type="ECO:0000256" key="1">
    <source>
        <dbReference type="ARBA" id="ARBA00022729"/>
    </source>
</evidence>
<accession>A0ABD0N3M8</accession>
<name>A0ABD0N3M8_CIRMR</name>
<evidence type="ECO:0000256" key="2">
    <source>
        <dbReference type="ARBA" id="ARBA00023180"/>
    </source>
</evidence>